<organism evidence="1 2">
    <name type="scientific">Gemmata algarum</name>
    <dbReference type="NCBI Taxonomy" id="2975278"/>
    <lineage>
        <taxon>Bacteria</taxon>
        <taxon>Pseudomonadati</taxon>
        <taxon>Planctomycetota</taxon>
        <taxon>Planctomycetia</taxon>
        <taxon>Gemmatales</taxon>
        <taxon>Gemmataceae</taxon>
        <taxon>Gemmata</taxon>
    </lineage>
</organism>
<comment type="caution">
    <text evidence="1">The sequence shown here is derived from an EMBL/GenBank/DDBJ whole genome shotgun (WGS) entry which is preliminary data.</text>
</comment>
<dbReference type="EMBL" id="JAXBLV010000188">
    <property type="protein sequence ID" value="MDY3561019.1"/>
    <property type="molecule type" value="Genomic_DNA"/>
</dbReference>
<dbReference type="Proteomes" id="UP001272242">
    <property type="component" value="Unassembled WGS sequence"/>
</dbReference>
<keyword evidence="2" id="KW-1185">Reference proteome</keyword>
<accession>A0ABU5F1F7</accession>
<evidence type="ECO:0000313" key="1">
    <source>
        <dbReference type="EMBL" id="MDY3561019.1"/>
    </source>
</evidence>
<gene>
    <name evidence="1" type="ORF">R5W23_002278</name>
</gene>
<reference evidence="2" key="1">
    <citation type="journal article" date="2023" name="Mar. Drugs">
        <title>Gemmata algarum, a Novel Planctomycete Isolated from an Algal Mat, Displays Antimicrobial Activity.</title>
        <authorList>
            <person name="Kumar G."/>
            <person name="Kallscheuer N."/>
            <person name="Kashif M."/>
            <person name="Ahamad S."/>
            <person name="Jagadeeshwari U."/>
            <person name="Pannikurungottu S."/>
            <person name="Haufschild T."/>
            <person name="Kabuu M."/>
            <person name="Sasikala C."/>
            <person name="Jogler C."/>
            <person name="Ramana C."/>
        </authorList>
    </citation>
    <scope>NUCLEOTIDE SEQUENCE [LARGE SCALE GENOMIC DNA]</scope>
    <source>
        <strain evidence="2">JC673</strain>
    </source>
</reference>
<name>A0ABU5F1F7_9BACT</name>
<evidence type="ECO:0000313" key="2">
    <source>
        <dbReference type="Proteomes" id="UP001272242"/>
    </source>
</evidence>
<sequence>MNVVRHHRERVQNPLAMGRGLSELIGERVRLRPIDADARPFHLVDGRTPQAREVGVAGRAGAVVFQPNDILGVLGPPIPYT</sequence>
<protein>
    <submittedName>
        <fullName evidence="1">Uncharacterized protein</fullName>
    </submittedName>
</protein>
<dbReference type="RefSeq" id="WP_320687496.1">
    <property type="nucleotide sequence ID" value="NZ_JAXBLV010000188.1"/>
</dbReference>
<proteinExistence type="predicted"/>